<dbReference type="PROSITE" id="PS01317">
    <property type="entry name" value="SSRP"/>
    <property type="match status" value="1"/>
</dbReference>
<keyword evidence="1 3" id="KW-0963">Cytoplasm</keyword>
<reference evidence="4" key="2">
    <citation type="submission" date="2021-04" db="EMBL/GenBank/DDBJ databases">
        <authorList>
            <person name="Gilroy R."/>
        </authorList>
    </citation>
    <scope>NUCLEOTIDE SEQUENCE</scope>
    <source>
        <strain evidence="4">CHK187-5294</strain>
    </source>
</reference>
<evidence type="ECO:0000256" key="2">
    <source>
        <dbReference type="ARBA" id="ARBA00022884"/>
    </source>
</evidence>
<dbReference type="Proteomes" id="UP000824132">
    <property type="component" value="Unassembled WGS sequence"/>
</dbReference>
<protein>
    <recommendedName>
        <fullName evidence="3">SsrA-binding protein</fullName>
    </recommendedName>
    <alternativeName>
        <fullName evidence="3">Small protein B</fullName>
    </alternativeName>
</protein>
<comment type="function">
    <text evidence="3">Required for rescue of stalled ribosomes mediated by trans-translation. Binds to transfer-messenger RNA (tmRNA), required for stable association of tmRNA with ribosomes. tmRNA and SmpB together mimic tRNA shape, replacing the anticodon stem-loop with SmpB. tmRNA is encoded by the ssrA gene; the 2 termini fold to resemble tRNA(Ala) and it encodes a 'tag peptide', a short internal open reading frame. During trans-translation Ala-aminoacylated tmRNA acts like a tRNA, entering the A-site of stalled ribosomes, displacing the stalled mRNA. The ribosome then switches to translate the ORF on the tmRNA; the nascent peptide is terminated with the 'tag peptide' encoded by the tmRNA and targeted for degradation. The ribosome is freed to recommence translation, which seems to be the essential function of trans-translation.</text>
</comment>
<name>A0A9D2A609_9FIRM</name>
<evidence type="ECO:0000313" key="5">
    <source>
        <dbReference type="Proteomes" id="UP000824132"/>
    </source>
</evidence>
<dbReference type="CDD" id="cd09294">
    <property type="entry name" value="SmpB"/>
    <property type="match status" value="1"/>
</dbReference>
<evidence type="ECO:0000256" key="1">
    <source>
        <dbReference type="ARBA" id="ARBA00022490"/>
    </source>
</evidence>
<evidence type="ECO:0000256" key="3">
    <source>
        <dbReference type="HAMAP-Rule" id="MF_00023"/>
    </source>
</evidence>
<comment type="subcellular location">
    <subcellularLocation>
        <location evidence="3">Cytoplasm</location>
    </subcellularLocation>
    <text evidence="3">The tmRNA-SmpB complex associates with stalled 70S ribosomes.</text>
</comment>
<organism evidence="4 5">
    <name type="scientific">Candidatus Borkfalkia avistercoris</name>
    <dbReference type="NCBI Taxonomy" id="2838504"/>
    <lineage>
        <taxon>Bacteria</taxon>
        <taxon>Bacillati</taxon>
        <taxon>Bacillota</taxon>
        <taxon>Clostridia</taxon>
        <taxon>Christensenellales</taxon>
        <taxon>Christensenellaceae</taxon>
        <taxon>Candidatus Borkfalkia</taxon>
    </lineage>
</organism>
<dbReference type="GO" id="GO:0005829">
    <property type="term" value="C:cytosol"/>
    <property type="evidence" value="ECO:0007669"/>
    <property type="project" value="TreeGrafter"/>
</dbReference>
<dbReference type="Gene3D" id="2.40.280.10">
    <property type="match status" value="1"/>
</dbReference>
<dbReference type="InterPro" id="IPR020081">
    <property type="entry name" value="SsrA-bd_prot_CS"/>
</dbReference>
<keyword evidence="2 3" id="KW-0694">RNA-binding</keyword>
<dbReference type="SUPFAM" id="SSF74982">
    <property type="entry name" value="Small protein B (SmpB)"/>
    <property type="match status" value="1"/>
</dbReference>
<dbReference type="NCBIfam" id="TIGR00086">
    <property type="entry name" value="smpB"/>
    <property type="match status" value="1"/>
</dbReference>
<comment type="caution">
    <text evidence="4">The sequence shown here is derived from an EMBL/GenBank/DDBJ whole genome shotgun (WGS) entry which is preliminary data.</text>
</comment>
<dbReference type="AlphaFoldDB" id="A0A9D2A609"/>
<dbReference type="Pfam" id="PF01668">
    <property type="entry name" value="SmpB"/>
    <property type="match status" value="1"/>
</dbReference>
<comment type="similarity">
    <text evidence="3">Belongs to the SmpB family.</text>
</comment>
<dbReference type="NCBIfam" id="NF003843">
    <property type="entry name" value="PRK05422.1"/>
    <property type="match status" value="1"/>
</dbReference>
<dbReference type="GO" id="GO:0070930">
    <property type="term" value="P:trans-translation-dependent protein tagging"/>
    <property type="evidence" value="ECO:0007669"/>
    <property type="project" value="TreeGrafter"/>
</dbReference>
<dbReference type="EMBL" id="DXCL01000005">
    <property type="protein sequence ID" value="HIZ02772.1"/>
    <property type="molecule type" value="Genomic_DNA"/>
</dbReference>
<dbReference type="PANTHER" id="PTHR30308">
    <property type="entry name" value="TMRNA-BINDING COMPONENT OF TRANS-TRANSLATION TAGGING COMPLEX"/>
    <property type="match status" value="1"/>
</dbReference>
<dbReference type="HAMAP" id="MF_00023">
    <property type="entry name" value="SmpB"/>
    <property type="match status" value="1"/>
</dbReference>
<gene>
    <name evidence="3 4" type="primary">smpB</name>
    <name evidence="4" type="ORF">H9727_00635</name>
</gene>
<dbReference type="InterPro" id="IPR000037">
    <property type="entry name" value="SsrA-bd_prot"/>
</dbReference>
<accession>A0A9D2A609</accession>
<reference evidence="4" key="1">
    <citation type="journal article" date="2021" name="PeerJ">
        <title>Extensive microbial diversity within the chicken gut microbiome revealed by metagenomics and culture.</title>
        <authorList>
            <person name="Gilroy R."/>
            <person name="Ravi A."/>
            <person name="Getino M."/>
            <person name="Pursley I."/>
            <person name="Horton D.L."/>
            <person name="Alikhan N.F."/>
            <person name="Baker D."/>
            <person name="Gharbi K."/>
            <person name="Hall N."/>
            <person name="Watson M."/>
            <person name="Adriaenssens E.M."/>
            <person name="Foster-Nyarko E."/>
            <person name="Jarju S."/>
            <person name="Secka A."/>
            <person name="Antonio M."/>
            <person name="Oren A."/>
            <person name="Chaudhuri R.R."/>
            <person name="La Ragione R."/>
            <person name="Hildebrand F."/>
            <person name="Pallen M.J."/>
        </authorList>
    </citation>
    <scope>NUCLEOTIDE SEQUENCE</scope>
    <source>
        <strain evidence="4">CHK187-5294</strain>
    </source>
</reference>
<dbReference type="GO" id="GO:0070929">
    <property type="term" value="P:trans-translation"/>
    <property type="evidence" value="ECO:0007669"/>
    <property type="project" value="UniProtKB-UniRule"/>
</dbReference>
<dbReference type="GO" id="GO:0003723">
    <property type="term" value="F:RNA binding"/>
    <property type="evidence" value="ECO:0007669"/>
    <property type="project" value="UniProtKB-UniRule"/>
</dbReference>
<dbReference type="InterPro" id="IPR023620">
    <property type="entry name" value="SmpB"/>
</dbReference>
<dbReference type="PANTHER" id="PTHR30308:SF2">
    <property type="entry name" value="SSRA-BINDING PROTEIN"/>
    <property type="match status" value="1"/>
</dbReference>
<evidence type="ECO:0000313" key="4">
    <source>
        <dbReference type="EMBL" id="HIZ02772.1"/>
    </source>
</evidence>
<proteinExistence type="inferred from homology"/>
<sequence length="149" mass="17209">MKIIAVNKSASFEYFIEEKFEAGVVLEGSEVKSIRKNNCSLSDSFCFVRKGEAVLKNMHIAVYDKSGAFNTRDSRRDRKLLLHKAEIAKIVGKVNEKGYTLVPLKIYFKDSLVKVEVALCRGKHTYDKKQSLKEKDLKRDTERRIKEYI</sequence>